<evidence type="ECO:0000313" key="3">
    <source>
        <dbReference type="EMBL" id="CAE7866995.1"/>
    </source>
</evidence>
<dbReference type="InterPro" id="IPR000210">
    <property type="entry name" value="BTB/POZ_dom"/>
</dbReference>
<feature type="coiled-coil region" evidence="1">
    <location>
        <begin position="3"/>
        <end position="67"/>
    </location>
</feature>
<dbReference type="AlphaFoldDB" id="A0A813AFY4"/>
<reference evidence="3" key="1">
    <citation type="submission" date="2021-02" db="EMBL/GenBank/DDBJ databases">
        <authorList>
            <person name="Dougan E. K."/>
            <person name="Rhodes N."/>
            <person name="Thang M."/>
            <person name="Chan C."/>
        </authorList>
    </citation>
    <scope>NUCLEOTIDE SEQUENCE</scope>
</reference>
<evidence type="ECO:0000256" key="1">
    <source>
        <dbReference type="SAM" id="Coils"/>
    </source>
</evidence>
<keyword evidence="1" id="KW-0175">Coiled coil</keyword>
<feature type="domain" description="BTB" evidence="2">
    <location>
        <begin position="297"/>
        <end position="364"/>
    </location>
</feature>
<dbReference type="InterPro" id="IPR011333">
    <property type="entry name" value="SKP1/BTB/POZ_sf"/>
</dbReference>
<dbReference type="PROSITE" id="PS50097">
    <property type="entry name" value="BTB"/>
    <property type="match status" value="1"/>
</dbReference>
<name>A0A813AFY4_9DINO</name>
<dbReference type="SMART" id="SM00225">
    <property type="entry name" value="BTB"/>
    <property type="match status" value="1"/>
</dbReference>
<proteinExistence type="predicted"/>
<accession>A0A813AFY4</accession>
<evidence type="ECO:0000259" key="2">
    <source>
        <dbReference type="PROSITE" id="PS50097"/>
    </source>
</evidence>
<dbReference type="PANTHER" id="PTHR24413">
    <property type="entry name" value="SPECKLE-TYPE POZ PROTEIN"/>
    <property type="match status" value="1"/>
</dbReference>
<comment type="caution">
    <text evidence="3">The sequence shown here is derived from an EMBL/GenBank/DDBJ whole genome shotgun (WGS) entry which is preliminary data.</text>
</comment>
<dbReference type="Gene3D" id="3.30.710.10">
    <property type="entry name" value="Potassium Channel Kv1.1, Chain A"/>
    <property type="match status" value="1"/>
</dbReference>
<keyword evidence="4" id="KW-1185">Reference proteome</keyword>
<dbReference type="CDD" id="cd22249">
    <property type="entry name" value="UDM1_RNF168_RNF169-like"/>
    <property type="match status" value="1"/>
</dbReference>
<dbReference type="SUPFAM" id="SSF54695">
    <property type="entry name" value="POZ domain"/>
    <property type="match status" value="1"/>
</dbReference>
<protein>
    <submittedName>
        <fullName evidence="3">BPM1 protein</fullName>
    </submittedName>
</protein>
<dbReference type="EMBL" id="CAJNJA010059241">
    <property type="protein sequence ID" value="CAE7866995.1"/>
    <property type="molecule type" value="Genomic_DNA"/>
</dbReference>
<evidence type="ECO:0000313" key="4">
    <source>
        <dbReference type="Proteomes" id="UP000601435"/>
    </source>
</evidence>
<dbReference type="SUPFAM" id="SSF49599">
    <property type="entry name" value="TRAF domain-like"/>
    <property type="match status" value="1"/>
</dbReference>
<dbReference type="CDD" id="cd14733">
    <property type="entry name" value="BACK"/>
    <property type="match status" value="1"/>
</dbReference>
<dbReference type="OrthoDB" id="6359816at2759"/>
<sequence>MEAMSAEELRAEIEATRRQVEAERARRQELDAEITRATERQRLRLELEEMRQVLAQEQSENESAAELRRLFDEDRVLSAWHTGGRLAGGRDSGQPVMRASGGNSTSCAEMVARGEYVWRITGFSWLKSMLNQEDNDTVDSMGFKVGNEAFQFRYSPWAHCLCHQHHGSLAIVLNTKACVAIRYRIYIRAQNAEYVQWGETGDAVHDGSYDHWPHCCAYGPDVHWPGDPPASLGIFGLSYDELLHSKWVQDDTLTVKFELDVRPDEPPKAQRLSLPADVPEPTISQDTQALLEEGKCSDVQFLVQDEVIHAHSQVLCARSEVFSKQLTAGMQESLSKVIVIQDCDVATFKAFLHFLYTDRLPDAQALLLKGTSSDSGPQLGQIQALLAVSDKYQVKRLQLWCEARLSEQIDKSQVCGILCQAHLLQAKQLETACLSFIKDHMSQVLTTPSYADLIKKWPQVALKISLFSAGVSGTESLAAMDLLQRADSEQPEQAAGSEP</sequence>
<dbReference type="Pfam" id="PF00651">
    <property type="entry name" value="BTB"/>
    <property type="match status" value="1"/>
</dbReference>
<organism evidence="3 4">
    <name type="scientific">Symbiodinium necroappetens</name>
    <dbReference type="NCBI Taxonomy" id="1628268"/>
    <lineage>
        <taxon>Eukaryota</taxon>
        <taxon>Sar</taxon>
        <taxon>Alveolata</taxon>
        <taxon>Dinophyceae</taxon>
        <taxon>Suessiales</taxon>
        <taxon>Symbiodiniaceae</taxon>
        <taxon>Symbiodinium</taxon>
    </lineage>
</organism>
<gene>
    <name evidence="3" type="primary">BPM1</name>
    <name evidence="3" type="ORF">SNEC2469_LOCUS27807</name>
</gene>
<dbReference type="Proteomes" id="UP000601435">
    <property type="component" value="Unassembled WGS sequence"/>
</dbReference>